<dbReference type="Pfam" id="PF00106">
    <property type="entry name" value="adh_short"/>
    <property type="match status" value="1"/>
</dbReference>
<gene>
    <name evidence="2" type="ORF">CEUTPL_LOCUS14160</name>
</gene>
<dbReference type="PANTHER" id="PTHR43157:SF31">
    <property type="entry name" value="PHOSPHATIDYLINOSITOL-GLYCAN BIOSYNTHESIS CLASS F PROTEIN"/>
    <property type="match status" value="1"/>
</dbReference>
<dbReference type="InterPro" id="IPR036291">
    <property type="entry name" value="NAD(P)-bd_dom_sf"/>
</dbReference>
<proteinExistence type="predicted"/>
<evidence type="ECO:0000256" key="1">
    <source>
        <dbReference type="ARBA" id="ARBA00023002"/>
    </source>
</evidence>
<accession>A0A9N9QSE1</accession>
<organism evidence="2 3">
    <name type="scientific">Ceutorhynchus assimilis</name>
    <name type="common">cabbage seed weevil</name>
    <dbReference type="NCBI Taxonomy" id="467358"/>
    <lineage>
        <taxon>Eukaryota</taxon>
        <taxon>Metazoa</taxon>
        <taxon>Ecdysozoa</taxon>
        <taxon>Arthropoda</taxon>
        <taxon>Hexapoda</taxon>
        <taxon>Insecta</taxon>
        <taxon>Pterygota</taxon>
        <taxon>Neoptera</taxon>
        <taxon>Endopterygota</taxon>
        <taxon>Coleoptera</taxon>
        <taxon>Polyphaga</taxon>
        <taxon>Cucujiformia</taxon>
        <taxon>Curculionidae</taxon>
        <taxon>Ceutorhynchinae</taxon>
        <taxon>Ceutorhynchus</taxon>
    </lineage>
</organism>
<dbReference type="Proteomes" id="UP001152799">
    <property type="component" value="Chromosome 9"/>
</dbReference>
<name>A0A9N9QSE1_9CUCU</name>
<keyword evidence="3" id="KW-1185">Reference proteome</keyword>
<dbReference type="InterPro" id="IPR002347">
    <property type="entry name" value="SDR_fam"/>
</dbReference>
<evidence type="ECO:0000313" key="2">
    <source>
        <dbReference type="EMBL" id="CAG9773774.1"/>
    </source>
</evidence>
<sequence>MFLFLLGIGYETAADFAKRGARVILACRNAARGKEAEENLIRVTDNKNIVFKQLDLASFQSVRAFADDIRKNEERQGNKMSEDGLILPMQDNYFGHFLLTNLLLDLIKSTPNSRIVNVASIGAKWTREFDVNKLNDFPEHNSRPDLLVYSWSKLCNILFTIELADRLKSTSVTAYSLHPGAVLTDIFKKMPSFTRILWQTTIKWFFKARISIEGAQTTIYCSTEKGLENFSGEHFEDCHRVARYPTAKDPELAKKLWEVSEKLVKLNKHS</sequence>
<protein>
    <recommendedName>
        <fullName evidence="4">Retinol dehydrogenase 14</fullName>
    </recommendedName>
</protein>
<evidence type="ECO:0000313" key="3">
    <source>
        <dbReference type="Proteomes" id="UP001152799"/>
    </source>
</evidence>
<dbReference type="GO" id="GO:0016491">
    <property type="term" value="F:oxidoreductase activity"/>
    <property type="evidence" value="ECO:0007669"/>
    <property type="project" value="UniProtKB-KW"/>
</dbReference>
<dbReference type="OrthoDB" id="191139at2759"/>
<keyword evidence="1" id="KW-0560">Oxidoreductase</keyword>
<evidence type="ECO:0008006" key="4">
    <source>
        <dbReference type="Google" id="ProtNLM"/>
    </source>
</evidence>
<dbReference type="Gene3D" id="3.40.50.720">
    <property type="entry name" value="NAD(P)-binding Rossmann-like Domain"/>
    <property type="match status" value="1"/>
</dbReference>
<reference evidence="2" key="1">
    <citation type="submission" date="2022-01" db="EMBL/GenBank/DDBJ databases">
        <authorList>
            <person name="King R."/>
        </authorList>
    </citation>
    <scope>NUCLEOTIDE SEQUENCE</scope>
</reference>
<dbReference type="SUPFAM" id="SSF51735">
    <property type="entry name" value="NAD(P)-binding Rossmann-fold domains"/>
    <property type="match status" value="1"/>
</dbReference>
<dbReference type="EMBL" id="OU892285">
    <property type="protein sequence ID" value="CAG9773774.1"/>
    <property type="molecule type" value="Genomic_DNA"/>
</dbReference>
<dbReference type="PANTHER" id="PTHR43157">
    <property type="entry name" value="PHOSPHATIDYLINOSITOL-GLYCAN BIOSYNTHESIS CLASS F PROTEIN-RELATED"/>
    <property type="match status" value="1"/>
</dbReference>
<dbReference type="AlphaFoldDB" id="A0A9N9QSE1"/>